<organism evidence="2 3">
    <name type="scientific">Nannocystis pusilla</name>
    <dbReference type="NCBI Taxonomy" id="889268"/>
    <lineage>
        <taxon>Bacteria</taxon>
        <taxon>Pseudomonadati</taxon>
        <taxon>Myxococcota</taxon>
        <taxon>Polyangia</taxon>
        <taxon>Nannocystales</taxon>
        <taxon>Nannocystaceae</taxon>
        <taxon>Nannocystis</taxon>
    </lineage>
</organism>
<dbReference type="EMBL" id="JAIRAU010000001">
    <property type="protein sequence ID" value="MBZ5708537.1"/>
    <property type="molecule type" value="Genomic_DNA"/>
</dbReference>
<name>A0ABS7TJY4_9BACT</name>
<keyword evidence="3" id="KW-1185">Reference proteome</keyword>
<dbReference type="Proteomes" id="UP001139031">
    <property type="component" value="Unassembled WGS sequence"/>
</dbReference>
<comment type="caution">
    <text evidence="2">The sequence shown here is derived from an EMBL/GenBank/DDBJ whole genome shotgun (WGS) entry which is preliminary data.</text>
</comment>
<evidence type="ECO:0000259" key="1">
    <source>
        <dbReference type="PROSITE" id="PS51233"/>
    </source>
</evidence>
<evidence type="ECO:0000313" key="3">
    <source>
        <dbReference type="Proteomes" id="UP001139031"/>
    </source>
</evidence>
<evidence type="ECO:0000313" key="2">
    <source>
        <dbReference type="EMBL" id="MBZ5708537.1"/>
    </source>
</evidence>
<proteinExistence type="predicted"/>
<dbReference type="RefSeq" id="WP_224190284.1">
    <property type="nucleotide sequence ID" value="NZ_JAIRAU010000001.1"/>
</dbReference>
<dbReference type="PROSITE" id="PS51257">
    <property type="entry name" value="PROKAR_LIPOPROTEIN"/>
    <property type="match status" value="1"/>
</dbReference>
<protein>
    <submittedName>
        <fullName evidence="2">VWD domain-containing protein</fullName>
    </submittedName>
</protein>
<dbReference type="PROSITE" id="PS51233">
    <property type="entry name" value="VWFD"/>
    <property type="match status" value="1"/>
</dbReference>
<reference evidence="2" key="1">
    <citation type="submission" date="2021-08" db="EMBL/GenBank/DDBJ databases">
        <authorList>
            <person name="Stevens D.C."/>
        </authorList>
    </citation>
    <scope>NUCLEOTIDE SEQUENCE</scope>
    <source>
        <strain evidence="2">DSM 53165</strain>
    </source>
</reference>
<dbReference type="Pfam" id="PF00094">
    <property type="entry name" value="VWD"/>
    <property type="match status" value="1"/>
</dbReference>
<accession>A0ABS7TJY4</accession>
<feature type="domain" description="VWFD" evidence="1">
    <location>
        <begin position="670"/>
        <end position="869"/>
    </location>
</feature>
<sequence length="1084" mass="114743">MHHRHHRLFIHSLTLAGVLGCDAPPGAAPTVREELLEEGELLALSPASCFDDLKLVLHHEDGTTDVSNSLGEGLGALARPNDLVELSFGLDPGCAAEHGSRVSLVSYTTAGITPAVLTKKPLPQAFDMHTAPIGPDGGHLWVRLPPCFFEVDLVFGEPLQRLSSSQNPYEADGRLVVAGHGGHSSCEDVPRLAVERFDPAEQGWGEAPVAAHFGWKLAAAPDTKPSCALDLDGDGQPEQTFDPCPLDTGGIKVAALPSHTFAAVGEHRPALLVSDGERRIWAATSIFANHLEFRPEVRFPEQAKGFVAAVVDPVEPPELATVKLKFAGADDVPSVAPGEVIVGKGGAGGYMVRAVEVVHNGESLVVIGEAVGLEGAIAGGFFGARDVQIDTTNAGCPGGSCSGVLTPVAAPPGAGSGGPVKDALLAAEEDEESKFGVKIAADVQGGLAEVEVFAGVVIERFVLDFGWFGMDAVEVKGKPMAEVAVAVKQEFESDPLELGEFYLGTLPLPVPLSVWLLPKVSFSAALKAALKGSLSAPFEIVKDAAGWRTSVDPQASGDAQGLEPEVGLEVEGEVKATLSLENELRLAFLTGPYAALKGSLGAKATKEFCKGCLTAFIEGGAEVGWHSDVWLGGELFEPQEVTLLEVELLKKCWELPSVPELCEPEPEPPPGGATWGDVHLVSHDGLLFDFQAGGEFVLTRATAGAPFEVQTRQEPADGNLGLSFNTALATVVDGRRVGIYTRRQGGELYIDGTARTLMPGEDEELGSGRIERTDEQTYVIDYPTGDQVVVTRVGAQVVERRHLDIAVRLVGGRAGAVEGLLGDADGDRADDIGLGGGQFMAHPVSFEQLHAKGPGTFDAAWRVDPAASLFDYDGGTSAATFRGEPYILMPTSQVGTNGQYNELAQTACETCPAILRETCLLDVAHSGEVTFADACQSPPAAPLDVLPPSNDPVLVYPNGHAFTDCDDQKMIFRAPGAGHADQYPGGDDFKIEIQGFEAPPFPNFPGSWLHFQTFDTTQAPAGGADWGEQFQCEPLGEGSWGECTLRIEPRGETCADDLWIQHYRWSVKPLTQPGYTIHAYFNAP</sequence>
<dbReference type="InterPro" id="IPR001846">
    <property type="entry name" value="VWF_type-D"/>
</dbReference>
<gene>
    <name evidence="2" type="ORF">K7C98_04655</name>
</gene>